<accession>B1I0Z6</accession>
<dbReference type="InterPro" id="IPR024208">
    <property type="entry name" value="DUF3842"/>
</dbReference>
<dbReference type="HOGENOM" id="CLU_130373_0_0_9"/>
<dbReference type="eggNOG" id="ENOG503194H">
    <property type="taxonomic scope" value="Bacteria"/>
</dbReference>
<proteinExistence type="predicted"/>
<sequence length="158" mass="16573">MQEIRNVTRIAVIDGQGGGIGRLLVEKLSRALRNRRAEILVLGTNVLATSTMLKAGANEGATGENAVVQNVAGVDIIVGTISLLVAHSMLGEFTPAMAEAVARSPAIKVLLHLNRSGVEVVGTSAEPLPHLVDMLVERVNTLVISREKSLNGKTGPIP</sequence>
<gene>
    <name evidence="1" type="ordered locus">Daud_0151</name>
</gene>
<dbReference type="EMBL" id="CP000860">
    <property type="protein sequence ID" value="ACA58719.1"/>
    <property type="molecule type" value="Genomic_DNA"/>
</dbReference>
<dbReference type="RefSeq" id="WP_012301313.1">
    <property type="nucleotide sequence ID" value="NC_010424.1"/>
</dbReference>
<evidence type="ECO:0000313" key="2">
    <source>
        <dbReference type="Proteomes" id="UP000008544"/>
    </source>
</evidence>
<dbReference type="AlphaFoldDB" id="B1I0Z6"/>
<name>B1I0Z6_DESAP</name>
<dbReference type="KEGG" id="dau:Daud_0151"/>
<dbReference type="Proteomes" id="UP000008544">
    <property type="component" value="Chromosome"/>
</dbReference>
<protein>
    <recommendedName>
        <fullName evidence="3">DUF3842 family protein</fullName>
    </recommendedName>
</protein>
<evidence type="ECO:0008006" key="3">
    <source>
        <dbReference type="Google" id="ProtNLM"/>
    </source>
</evidence>
<dbReference type="OrthoDB" id="9797117at2"/>
<reference evidence="2" key="1">
    <citation type="submission" date="2007-10" db="EMBL/GenBank/DDBJ databases">
        <title>Complete sequence of chromosome of Desulforudis audaxviator MP104C.</title>
        <authorList>
            <person name="Copeland A."/>
            <person name="Lucas S."/>
            <person name="Lapidus A."/>
            <person name="Barry K."/>
            <person name="Glavina del Rio T."/>
            <person name="Dalin E."/>
            <person name="Tice H."/>
            <person name="Bruce D."/>
            <person name="Pitluck S."/>
            <person name="Lowry S.R."/>
            <person name="Larimer F."/>
            <person name="Land M.L."/>
            <person name="Hauser L."/>
            <person name="Kyrpides N."/>
            <person name="Ivanova N.N."/>
            <person name="Richardson P."/>
        </authorList>
    </citation>
    <scope>NUCLEOTIDE SEQUENCE [LARGE SCALE GENOMIC DNA]</scope>
    <source>
        <strain evidence="2">MP104C</strain>
    </source>
</reference>
<keyword evidence="2" id="KW-1185">Reference proteome</keyword>
<dbReference type="STRING" id="477974.Daud_0151"/>
<reference evidence="1 2" key="2">
    <citation type="journal article" date="2008" name="Science">
        <title>Environmental genomics reveals a single-species ecosystem deep within Earth.</title>
        <authorList>
            <person name="Chivian D."/>
            <person name="Brodie E.L."/>
            <person name="Alm E.J."/>
            <person name="Culley D.E."/>
            <person name="Dehal P.S."/>
            <person name="Desantis T.Z."/>
            <person name="Gihring T.M."/>
            <person name="Lapidus A."/>
            <person name="Lin L.H."/>
            <person name="Lowry S.R."/>
            <person name="Moser D.P."/>
            <person name="Richardson P.M."/>
            <person name="Southam G."/>
            <person name="Wanger G."/>
            <person name="Pratt L.M."/>
            <person name="Andersen G.L."/>
            <person name="Hazen T.C."/>
            <person name="Brockman F.J."/>
            <person name="Arkin A.P."/>
            <person name="Onstott T.C."/>
        </authorList>
    </citation>
    <scope>NUCLEOTIDE SEQUENCE [LARGE SCALE GENOMIC DNA]</scope>
    <source>
        <strain evidence="1 2">MP104C</strain>
    </source>
</reference>
<organism evidence="1 2">
    <name type="scientific">Desulforudis audaxviator (strain MP104C)</name>
    <dbReference type="NCBI Taxonomy" id="477974"/>
    <lineage>
        <taxon>Bacteria</taxon>
        <taxon>Bacillati</taxon>
        <taxon>Bacillota</taxon>
        <taxon>Clostridia</taxon>
        <taxon>Thermoanaerobacterales</taxon>
        <taxon>Candidatus Desulforudaceae</taxon>
        <taxon>Candidatus Desulforudis</taxon>
    </lineage>
</organism>
<evidence type="ECO:0000313" key="1">
    <source>
        <dbReference type="EMBL" id="ACA58719.1"/>
    </source>
</evidence>
<dbReference type="Pfam" id="PF12953">
    <property type="entry name" value="DUF3842"/>
    <property type="match status" value="1"/>
</dbReference>